<evidence type="ECO:0000313" key="4">
    <source>
        <dbReference type="Proteomes" id="UP001207408"/>
    </source>
</evidence>
<accession>A0AAE3MFQ8</accession>
<keyword evidence="1" id="KW-0472">Membrane</keyword>
<reference evidence="3" key="1">
    <citation type="submission" date="2022-10" db="EMBL/GenBank/DDBJ databases">
        <authorList>
            <person name="Yu W.X."/>
        </authorList>
    </citation>
    <scope>NUCLEOTIDE SEQUENCE</scope>
    <source>
        <strain evidence="3">D04</strain>
    </source>
</reference>
<keyword evidence="1" id="KW-1133">Transmembrane helix</keyword>
<dbReference type="PRINTS" id="PR00326">
    <property type="entry name" value="GTP1OBG"/>
</dbReference>
<dbReference type="InterPro" id="IPR011640">
    <property type="entry name" value="Fe2_transport_prot_B_C"/>
</dbReference>
<dbReference type="PANTHER" id="PTHR43185:SF1">
    <property type="entry name" value="FE(2+) TRANSPORTER FEOB"/>
    <property type="match status" value="1"/>
</dbReference>
<evidence type="ECO:0000259" key="2">
    <source>
        <dbReference type="PROSITE" id="PS51711"/>
    </source>
</evidence>
<dbReference type="SUPFAM" id="SSF52540">
    <property type="entry name" value="P-loop containing nucleoside triphosphate hydrolases"/>
    <property type="match status" value="1"/>
</dbReference>
<dbReference type="NCBIfam" id="TIGR00231">
    <property type="entry name" value="small_GTP"/>
    <property type="match status" value="1"/>
</dbReference>
<dbReference type="GO" id="GO:0005525">
    <property type="term" value="F:GTP binding"/>
    <property type="evidence" value="ECO:0007669"/>
    <property type="project" value="InterPro"/>
</dbReference>
<sequence length="569" mass="63025">MNILLIGNPNVGKSVIFNRLTGVDVISSNYPGTSVDYTRGFLSISGKRHQLIDVPGTYTLEPTCKAEEIAVELLKEGDVVINVIDATNLERSLNLTLQLIKQKIPFVAALNLFDEAEHTGIFIDVEKLECILNVTCIPTCALTGVGISKLVNSLEEVKVSDFDFDNEDRWNTIGNILQEIQHIKHKHHTFLEALRDYSIKPVTGIPILLIIMVLMFLSIRFVSEGIIEHISNPLFNSLWTPVLGKLSALLQNNELLSKLLFGEFNTVLNYETSFGLLTTGLYIPIGIVLPYVFSFYTILALMEDSGYLPRVAVMMDTTMHKAGIHGLSIIPMLLGLGCNVPGALATRILETRKEKFITATLLSIAIPCMALQAMLFGLLGSYGYKGLLIVFTTLVIVWFIVGNILKHTVKGTSPEIFMEIPPYRLPYFKGITKKVFMRIKWFIKEAIPFMLFGVLLANVLYAFNILHGIEKVASPLFVHCLGLPKEAVGVLILGLLRKDLAVGMLIPLQLELNQLIVASVVLAIYFPCVATFSVLIKELGIKDMLKSVLIMLITAILVGTILNQVLNLI</sequence>
<evidence type="ECO:0000256" key="1">
    <source>
        <dbReference type="SAM" id="Phobius"/>
    </source>
</evidence>
<dbReference type="AlphaFoldDB" id="A0AAE3MFQ8"/>
<dbReference type="InterPro" id="IPR005225">
    <property type="entry name" value="Small_GTP-bd"/>
</dbReference>
<feature type="transmembrane region" description="Helical" evidence="1">
    <location>
        <begin position="281"/>
        <end position="302"/>
    </location>
</feature>
<dbReference type="CDD" id="cd01879">
    <property type="entry name" value="FeoB"/>
    <property type="match status" value="1"/>
</dbReference>
<feature type="transmembrane region" description="Helical" evidence="1">
    <location>
        <begin position="386"/>
        <end position="405"/>
    </location>
</feature>
<dbReference type="Pfam" id="PF07664">
    <property type="entry name" value="FeoB_C"/>
    <property type="match status" value="1"/>
</dbReference>
<dbReference type="Proteomes" id="UP001207408">
    <property type="component" value="Unassembled WGS sequence"/>
</dbReference>
<evidence type="ECO:0000313" key="3">
    <source>
        <dbReference type="EMBL" id="MCW3806699.1"/>
    </source>
</evidence>
<dbReference type="PROSITE" id="PS51711">
    <property type="entry name" value="G_FEOB"/>
    <property type="match status" value="1"/>
</dbReference>
<feature type="transmembrane region" description="Helical" evidence="1">
    <location>
        <begin position="322"/>
        <end position="344"/>
    </location>
</feature>
<feature type="transmembrane region" description="Helical" evidence="1">
    <location>
        <begin position="446"/>
        <end position="466"/>
    </location>
</feature>
<protein>
    <submittedName>
        <fullName evidence="3">Ferrous iron transporter B</fullName>
    </submittedName>
</protein>
<dbReference type="EMBL" id="JAPDPI010000028">
    <property type="protein sequence ID" value="MCW3806699.1"/>
    <property type="molecule type" value="Genomic_DNA"/>
</dbReference>
<feature type="transmembrane region" description="Helical" evidence="1">
    <location>
        <begin position="356"/>
        <end position="380"/>
    </location>
</feature>
<keyword evidence="4" id="KW-1185">Reference proteome</keyword>
<organism evidence="3 4">
    <name type="scientific">Plebeiibacterium marinum</name>
    <dbReference type="NCBI Taxonomy" id="2992111"/>
    <lineage>
        <taxon>Bacteria</taxon>
        <taxon>Pseudomonadati</taxon>
        <taxon>Bacteroidota</taxon>
        <taxon>Bacteroidia</taxon>
        <taxon>Marinilabiliales</taxon>
        <taxon>Marinilabiliaceae</taxon>
        <taxon>Plebeiibacterium</taxon>
    </lineage>
</organism>
<dbReference type="Gene3D" id="3.40.50.300">
    <property type="entry name" value="P-loop containing nucleotide triphosphate hydrolases"/>
    <property type="match status" value="1"/>
</dbReference>
<gene>
    <name evidence="3" type="ORF">OM074_13770</name>
</gene>
<comment type="caution">
    <text evidence="3">The sequence shown here is derived from an EMBL/GenBank/DDBJ whole genome shotgun (WGS) entry which is preliminary data.</text>
</comment>
<dbReference type="InterPro" id="IPR011642">
    <property type="entry name" value="Gate_dom"/>
</dbReference>
<dbReference type="InterPro" id="IPR050860">
    <property type="entry name" value="FeoB_GTPase"/>
</dbReference>
<dbReference type="GO" id="GO:0015093">
    <property type="term" value="F:ferrous iron transmembrane transporter activity"/>
    <property type="evidence" value="ECO:0007669"/>
    <property type="project" value="InterPro"/>
</dbReference>
<name>A0AAE3MFQ8_9BACT</name>
<dbReference type="InterPro" id="IPR030389">
    <property type="entry name" value="G_FEOB_dom"/>
</dbReference>
<proteinExistence type="predicted"/>
<feature type="domain" description="FeoB-type G" evidence="2">
    <location>
        <begin position="1"/>
        <end position="160"/>
    </location>
</feature>
<feature type="transmembrane region" description="Helical" evidence="1">
    <location>
        <begin position="515"/>
        <end position="536"/>
    </location>
</feature>
<dbReference type="InterPro" id="IPR006073">
    <property type="entry name" value="GTP-bd"/>
</dbReference>
<dbReference type="Pfam" id="PF02421">
    <property type="entry name" value="FeoB_N"/>
    <property type="match status" value="1"/>
</dbReference>
<dbReference type="GO" id="GO:0005886">
    <property type="term" value="C:plasma membrane"/>
    <property type="evidence" value="ECO:0007669"/>
    <property type="project" value="TreeGrafter"/>
</dbReference>
<feature type="transmembrane region" description="Helical" evidence="1">
    <location>
        <begin position="548"/>
        <end position="566"/>
    </location>
</feature>
<dbReference type="PANTHER" id="PTHR43185">
    <property type="entry name" value="FERROUS IRON TRANSPORT PROTEIN B"/>
    <property type="match status" value="1"/>
</dbReference>
<keyword evidence="1" id="KW-0812">Transmembrane</keyword>
<dbReference type="RefSeq" id="WP_301200374.1">
    <property type="nucleotide sequence ID" value="NZ_JAPDPI010000028.1"/>
</dbReference>
<feature type="transmembrane region" description="Helical" evidence="1">
    <location>
        <begin position="204"/>
        <end position="222"/>
    </location>
</feature>
<dbReference type="InterPro" id="IPR027417">
    <property type="entry name" value="P-loop_NTPase"/>
</dbReference>
<dbReference type="Pfam" id="PF07670">
    <property type="entry name" value="Gate"/>
    <property type="match status" value="2"/>
</dbReference>